<keyword evidence="14" id="KW-1185">Reference proteome</keyword>
<evidence type="ECO:0000256" key="6">
    <source>
        <dbReference type="ARBA" id="ARBA00024357"/>
    </source>
</evidence>
<gene>
    <name evidence="13" type="ORF">A3Q56_03489</name>
</gene>
<dbReference type="InterPro" id="IPR014001">
    <property type="entry name" value="Helicase_ATP-bd"/>
</dbReference>
<dbReference type="GO" id="GO:0016887">
    <property type="term" value="F:ATP hydrolysis activity"/>
    <property type="evidence" value="ECO:0007669"/>
    <property type="project" value="RHEA"/>
</dbReference>
<feature type="region of interest" description="Disordered" evidence="10">
    <location>
        <begin position="1"/>
        <end position="28"/>
    </location>
</feature>
<dbReference type="SMART" id="SM01178">
    <property type="entry name" value="DUF4217"/>
    <property type="match status" value="1"/>
</dbReference>
<dbReference type="InterPro" id="IPR001650">
    <property type="entry name" value="Helicase_C-like"/>
</dbReference>
<comment type="caution">
    <text evidence="13">The sequence shown here is derived from an EMBL/GenBank/DDBJ whole genome shotgun (WGS) entry which is preliminary data.</text>
</comment>
<keyword evidence="5 9" id="KW-0694">RNA-binding</keyword>
<reference evidence="13 14" key="1">
    <citation type="submission" date="2016-04" db="EMBL/GenBank/DDBJ databases">
        <title>The genome of Intoshia linei affirms orthonectids as highly simplified spiralians.</title>
        <authorList>
            <person name="Mikhailov K.V."/>
            <person name="Slusarev G.S."/>
            <person name="Nikitin M.A."/>
            <person name="Logacheva M.D."/>
            <person name="Penin A."/>
            <person name="Aleoshin V."/>
            <person name="Panchin Y.V."/>
        </authorList>
    </citation>
    <scope>NUCLEOTIDE SEQUENCE [LARGE SCALE GENOMIC DNA]</scope>
    <source>
        <strain evidence="13">Intl2013</strain>
        <tissue evidence="13">Whole animal</tissue>
    </source>
</reference>
<comment type="function">
    <text evidence="9">RNA helicase.</text>
</comment>
<evidence type="ECO:0000259" key="11">
    <source>
        <dbReference type="PROSITE" id="PS51192"/>
    </source>
</evidence>
<sequence>MGSFAKEKSSKGKIDKHLKKNTIPTHNPTVDIEVPEDNENAKIVKFSDFSENISKQTLDAIEDMKFKNMTEIQHRVVPLLLSGKDVLGAAKTGSGKTLAFLIPCVELLHKMKFLPRNGTGIVIISPTRELSMQTYGVLKNLIKNHTQTIGIAMGGTCRKDEAKHLASGVNILVATPGRLLDHLKMNQKFKYSNLKCLVIDEADRILDTGFEEEMKQILKILPSKRITALFSATLSEKINKLANISLNDSKIYIGVDDDKSAATVDMLEQGYVICPEEKRFLLLFTFLKKNKSKKILVFFSSCMSVKFHNELLNYIDIPVSSIHGKQKQSKRTQTFFNFTKATEGILLCTDVAARGLDMPAIDWIVQFDPPDDPKEYIHRVGRTARGEGSKGNALLILSKHEEGFLTYLEEVKVSLNEYEFSLNKLANIQSQLEKLIEKNYFLHCSALNAYKSYVRAYASHQLKNIYDVYKLDLNAVATSFGFTSPPYVDLSNFYLC</sequence>
<organism evidence="13 14">
    <name type="scientific">Intoshia linei</name>
    <dbReference type="NCBI Taxonomy" id="1819745"/>
    <lineage>
        <taxon>Eukaryota</taxon>
        <taxon>Metazoa</taxon>
        <taxon>Spiralia</taxon>
        <taxon>Lophotrochozoa</taxon>
        <taxon>Mesozoa</taxon>
        <taxon>Orthonectida</taxon>
        <taxon>Rhopaluridae</taxon>
        <taxon>Intoshia</taxon>
    </lineage>
</organism>
<evidence type="ECO:0000256" key="9">
    <source>
        <dbReference type="RuleBase" id="RU365068"/>
    </source>
</evidence>
<dbReference type="FunFam" id="3.40.50.300:FF:000379">
    <property type="entry name" value="RNA helicase"/>
    <property type="match status" value="1"/>
</dbReference>
<dbReference type="InterPro" id="IPR000629">
    <property type="entry name" value="RNA-helicase_DEAD-box_CS"/>
</dbReference>
<dbReference type="PANTHER" id="PTHR24031">
    <property type="entry name" value="RNA HELICASE"/>
    <property type="match status" value="1"/>
</dbReference>
<evidence type="ECO:0000256" key="10">
    <source>
        <dbReference type="SAM" id="MobiDB-lite"/>
    </source>
</evidence>
<evidence type="ECO:0000256" key="8">
    <source>
        <dbReference type="RuleBase" id="RU000492"/>
    </source>
</evidence>
<dbReference type="SMART" id="SM00490">
    <property type="entry name" value="HELICc"/>
    <property type="match status" value="1"/>
</dbReference>
<dbReference type="InterPro" id="IPR027417">
    <property type="entry name" value="P-loop_NTPase"/>
</dbReference>
<dbReference type="Pfam" id="PF00271">
    <property type="entry name" value="Helicase_C"/>
    <property type="match status" value="1"/>
</dbReference>
<evidence type="ECO:0000259" key="12">
    <source>
        <dbReference type="PROSITE" id="PS51194"/>
    </source>
</evidence>
<evidence type="ECO:0000256" key="2">
    <source>
        <dbReference type="ARBA" id="ARBA00022801"/>
    </source>
</evidence>
<dbReference type="InterPro" id="IPR011545">
    <property type="entry name" value="DEAD/DEAH_box_helicase_dom"/>
</dbReference>
<proteinExistence type="inferred from homology"/>
<dbReference type="CDD" id="cd18787">
    <property type="entry name" value="SF2_C_DEAD"/>
    <property type="match status" value="1"/>
</dbReference>
<accession>A0A177B3E8</accession>
<feature type="domain" description="Helicase C-terminal" evidence="12">
    <location>
        <begin position="266"/>
        <end position="436"/>
    </location>
</feature>
<dbReference type="InterPro" id="IPR044773">
    <property type="entry name" value="DDX18/Has1_DEADc"/>
</dbReference>
<evidence type="ECO:0000256" key="3">
    <source>
        <dbReference type="ARBA" id="ARBA00022806"/>
    </source>
</evidence>
<feature type="domain" description="Helicase ATP-binding" evidence="11">
    <location>
        <begin position="77"/>
        <end position="252"/>
    </location>
</feature>
<evidence type="ECO:0000256" key="5">
    <source>
        <dbReference type="ARBA" id="ARBA00022884"/>
    </source>
</evidence>
<comment type="catalytic activity">
    <reaction evidence="7 9">
        <text>ATP + H2O = ADP + phosphate + H(+)</text>
        <dbReference type="Rhea" id="RHEA:13065"/>
        <dbReference type="ChEBI" id="CHEBI:15377"/>
        <dbReference type="ChEBI" id="CHEBI:15378"/>
        <dbReference type="ChEBI" id="CHEBI:30616"/>
        <dbReference type="ChEBI" id="CHEBI:43474"/>
        <dbReference type="ChEBI" id="CHEBI:456216"/>
        <dbReference type="EC" id="3.6.4.13"/>
    </reaction>
</comment>
<dbReference type="Pfam" id="PF13959">
    <property type="entry name" value="CTE_SPB4"/>
    <property type="match status" value="1"/>
</dbReference>
<evidence type="ECO:0000256" key="7">
    <source>
        <dbReference type="ARBA" id="ARBA00047984"/>
    </source>
</evidence>
<dbReference type="Pfam" id="PF00270">
    <property type="entry name" value="DEAD"/>
    <property type="match status" value="1"/>
</dbReference>
<dbReference type="GO" id="GO:0003724">
    <property type="term" value="F:RNA helicase activity"/>
    <property type="evidence" value="ECO:0007669"/>
    <property type="project" value="UniProtKB-EC"/>
</dbReference>
<keyword evidence="2 8" id="KW-0378">Hydrolase</keyword>
<evidence type="ECO:0000256" key="4">
    <source>
        <dbReference type="ARBA" id="ARBA00022840"/>
    </source>
</evidence>
<comment type="domain">
    <text evidence="9">The Q motif is unique to and characteristic of the DEAD box family of RNA helicases and controls ATP binding and hydrolysis.</text>
</comment>
<dbReference type="SUPFAM" id="SSF52540">
    <property type="entry name" value="P-loop containing nucleoside triphosphate hydrolases"/>
    <property type="match status" value="2"/>
</dbReference>
<dbReference type="Gene3D" id="3.40.50.300">
    <property type="entry name" value="P-loop containing nucleotide triphosphate hydrolases"/>
    <property type="match status" value="2"/>
</dbReference>
<comment type="similarity">
    <text evidence="6">Belongs to the DEAD box helicase family. DDX18/HAS1 subfamily.</text>
</comment>
<dbReference type="AlphaFoldDB" id="A0A177B3E8"/>
<keyword evidence="4 8" id="KW-0067">ATP-binding</keyword>
<evidence type="ECO:0000256" key="1">
    <source>
        <dbReference type="ARBA" id="ARBA00022741"/>
    </source>
</evidence>
<dbReference type="PROSITE" id="PS51192">
    <property type="entry name" value="HELICASE_ATP_BIND_1"/>
    <property type="match status" value="1"/>
</dbReference>
<keyword evidence="1 8" id="KW-0547">Nucleotide-binding</keyword>
<dbReference type="InterPro" id="IPR025313">
    <property type="entry name" value="SPB4-like_CTE"/>
</dbReference>
<dbReference type="EMBL" id="LWCA01000392">
    <property type="protein sequence ID" value="OAF68756.1"/>
    <property type="molecule type" value="Genomic_DNA"/>
</dbReference>
<dbReference type="GO" id="GO:0003723">
    <property type="term" value="F:RNA binding"/>
    <property type="evidence" value="ECO:0007669"/>
    <property type="project" value="UniProtKB-UniRule"/>
</dbReference>
<protein>
    <recommendedName>
        <fullName evidence="9">ATP-dependent RNA helicase</fullName>
        <ecNumber evidence="9">3.6.4.13</ecNumber>
    </recommendedName>
</protein>
<dbReference type="PROSITE" id="PS51194">
    <property type="entry name" value="HELICASE_CTER"/>
    <property type="match status" value="1"/>
</dbReference>
<feature type="compositionally biased region" description="Basic and acidic residues" evidence="10">
    <location>
        <begin position="1"/>
        <end position="15"/>
    </location>
</feature>
<dbReference type="SMART" id="SM00487">
    <property type="entry name" value="DEXDc"/>
    <property type="match status" value="1"/>
</dbReference>
<keyword evidence="3 8" id="KW-0347">Helicase</keyword>
<dbReference type="PROSITE" id="PS00039">
    <property type="entry name" value="DEAD_ATP_HELICASE"/>
    <property type="match status" value="1"/>
</dbReference>
<evidence type="ECO:0000313" key="13">
    <source>
        <dbReference type="EMBL" id="OAF68756.1"/>
    </source>
</evidence>
<name>A0A177B3E8_9BILA</name>
<dbReference type="GO" id="GO:0005524">
    <property type="term" value="F:ATP binding"/>
    <property type="evidence" value="ECO:0007669"/>
    <property type="project" value="UniProtKB-UniRule"/>
</dbReference>
<dbReference type="EC" id="3.6.4.13" evidence="9"/>
<dbReference type="CDD" id="cd17942">
    <property type="entry name" value="DEADc_DDX18"/>
    <property type="match status" value="1"/>
</dbReference>
<evidence type="ECO:0000313" key="14">
    <source>
        <dbReference type="Proteomes" id="UP000078046"/>
    </source>
</evidence>
<dbReference type="OrthoDB" id="10259640at2759"/>
<dbReference type="Proteomes" id="UP000078046">
    <property type="component" value="Unassembled WGS sequence"/>
</dbReference>